<reference evidence="2 3" key="1">
    <citation type="submission" date="2021-11" db="EMBL/GenBank/DDBJ databases">
        <title>Draft genome sequence of Paenibacillus profundus YoMME, a new Gram-positive bacteria with exoelectrogenic properties.</title>
        <authorList>
            <person name="Hubenova Y."/>
            <person name="Hubenova E."/>
            <person name="Manasiev Y."/>
            <person name="Peykov S."/>
            <person name="Mitov M."/>
        </authorList>
    </citation>
    <scope>NUCLEOTIDE SEQUENCE [LARGE SCALE GENOMIC DNA]</scope>
    <source>
        <strain evidence="2 3">YoMME</strain>
    </source>
</reference>
<dbReference type="EMBL" id="JAJNBZ010000001">
    <property type="protein sequence ID" value="MCE5167929.1"/>
    <property type="molecule type" value="Genomic_DNA"/>
</dbReference>
<gene>
    <name evidence="2" type="ORF">LQV63_01180</name>
</gene>
<organism evidence="2 3">
    <name type="scientific">Paenibacillus profundus</name>
    <dbReference type="NCBI Taxonomy" id="1173085"/>
    <lineage>
        <taxon>Bacteria</taxon>
        <taxon>Bacillati</taxon>
        <taxon>Bacillota</taxon>
        <taxon>Bacilli</taxon>
        <taxon>Bacillales</taxon>
        <taxon>Paenibacillaceae</taxon>
        <taxon>Paenibacillus</taxon>
    </lineage>
</organism>
<evidence type="ECO:0000313" key="3">
    <source>
        <dbReference type="Proteomes" id="UP001199916"/>
    </source>
</evidence>
<feature type="transmembrane region" description="Helical" evidence="1">
    <location>
        <begin position="27"/>
        <end position="47"/>
    </location>
</feature>
<dbReference type="RefSeq" id="WP_233695383.1">
    <property type="nucleotide sequence ID" value="NZ_JAJNBZ010000001.1"/>
</dbReference>
<keyword evidence="3" id="KW-1185">Reference proteome</keyword>
<dbReference type="Proteomes" id="UP001199916">
    <property type="component" value="Unassembled WGS sequence"/>
</dbReference>
<feature type="transmembrane region" description="Helical" evidence="1">
    <location>
        <begin position="100"/>
        <end position="118"/>
    </location>
</feature>
<comment type="caution">
    <text evidence="2">The sequence shown here is derived from an EMBL/GenBank/DDBJ whole genome shotgun (WGS) entry which is preliminary data.</text>
</comment>
<keyword evidence="1" id="KW-0472">Membrane</keyword>
<evidence type="ECO:0000256" key="1">
    <source>
        <dbReference type="SAM" id="Phobius"/>
    </source>
</evidence>
<evidence type="ECO:0000313" key="2">
    <source>
        <dbReference type="EMBL" id="MCE5167929.1"/>
    </source>
</evidence>
<keyword evidence="1" id="KW-1133">Transmembrane helix</keyword>
<accession>A0ABS8YAT1</accession>
<name>A0ABS8YAT1_9BACL</name>
<sequence length="252" mass="28601">MNQQHFDPNVLSERQLSNEKLIRDRRLFVKAAILYAVLFILSIRFPHGYTWFEGIMNWLGIPTVFQIGNNTRIILTGLPLLIGVIVMLRMLARSLSRKRVRIGIMAFLLLVWAPNYAVNLYQTWFGEGIYALQFEQTIGRCQLQHGVAYWKGECSLKAVNYESRTVRAYVTLHADDLDGTHASLKELPLGEVDFSPGHSVAVVKVHLPDSEANSKNSTNVAVSSTILFQQAVVTDGKRVRNLSDTRWRRADT</sequence>
<protein>
    <submittedName>
        <fullName evidence="2">Uncharacterized protein</fullName>
    </submittedName>
</protein>
<feature type="transmembrane region" description="Helical" evidence="1">
    <location>
        <begin position="67"/>
        <end position="88"/>
    </location>
</feature>
<keyword evidence="1" id="KW-0812">Transmembrane</keyword>
<proteinExistence type="predicted"/>